<dbReference type="EMBL" id="LR798422">
    <property type="protein sequence ID" value="CAB5230692.1"/>
    <property type="molecule type" value="Genomic_DNA"/>
</dbReference>
<protein>
    <recommendedName>
        <fullName evidence="6">Gp6 domain containing protein</fullName>
    </recommendedName>
</protein>
<evidence type="ECO:0008006" key="6">
    <source>
        <dbReference type="Google" id="ProtNLM"/>
    </source>
</evidence>
<evidence type="ECO:0000313" key="1">
    <source>
        <dbReference type="EMBL" id="CAB4175121.1"/>
    </source>
</evidence>
<reference evidence="2" key="1">
    <citation type="submission" date="2020-05" db="EMBL/GenBank/DDBJ databases">
        <authorList>
            <person name="Chiriac C."/>
            <person name="Salcher M."/>
            <person name="Ghai R."/>
            <person name="Kavagutti S V."/>
        </authorList>
    </citation>
    <scope>NUCLEOTIDE SEQUENCE</scope>
</reference>
<evidence type="ECO:0000313" key="3">
    <source>
        <dbReference type="EMBL" id="CAB4193534.1"/>
    </source>
</evidence>
<evidence type="ECO:0000313" key="5">
    <source>
        <dbReference type="EMBL" id="CAB5230692.1"/>
    </source>
</evidence>
<dbReference type="Pfam" id="PF24163">
    <property type="entry name" value="HCP"/>
    <property type="match status" value="1"/>
</dbReference>
<evidence type="ECO:0000313" key="2">
    <source>
        <dbReference type="EMBL" id="CAB4185314.1"/>
    </source>
</evidence>
<evidence type="ECO:0000313" key="4">
    <source>
        <dbReference type="EMBL" id="CAB4215986.1"/>
    </source>
</evidence>
<dbReference type="EMBL" id="LR797435">
    <property type="protein sequence ID" value="CAB4215986.1"/>
    <property type="molecule type" value="Genomic_DNA"/>
</dbReference>
<name>A0A6J5R0Q0_9CAUD</name>
<dbReference type="EMBL" id="LR797079">
    <property type="protein sequence ID" value="CAB4185314.1"/>
    <property type="molecule type" value="Genomic_DNA"/>
</dbReference>
<dbReference type="EMBL" id="LR796912">
    <property type="protein sequence ID" value="CAB4175121.1"/>
    <property type="molecule type" value="Genomic_DNA"/>
</dbReference>
<sequence>MANLVTRAEYKAYAGMSSNTQDGAIDSLLPKVSKLVRTMCKTELLNETGAVTDIFQGGTTSFLLSTYPIVAVSYVSYSSDYGKTYENLTQYEDWVYIADTQKIQCINGNTFLERPNGYKVAYTAGYDGMPEDLKLAVFDLITYYIKHDSAVHSSRAPGGNTAQIEYITNTNVPAHIRRVIDLYTINYN</sequence>
<gene>
    <name evidence="2" type="ORF">UFOVP1123_50</name>
    <name evidence="3" type="ORF">UFOVP1239_100</name>
    <name evidence="4" type="ORF">UFOVP1484_54</name>
    <name evidence="5" type="ORF">UFOVP1577_60</name>
    <name evidence="1" type="ORF">UFOVP961_122</name>
</gene>
<dbReference type="InterPro" id="IPR056472">
    <property type="entry name" value="HCP"/>
</dbReference>
<proteinExistence type="predicted"/>
<accession>A0A6J5R0Q0</accession>
<organism evidence="2">
    <name type="scientific">uncultured Caudovirales phage</name>
    <dbReference type="NCBI Taxonomy" id="2100421"/>
    <lineage>
        <taxon>Viruses</taxon>
        <taxon>Duplodnaviria</taxon>
        <taxon>Heunggongvirae</taxon>
        <taxon>Uroviricota</taxon>
        <taxon>Caudoviricetes</taxon>
        <taxon>Peduoviridae</taxon>
        <taxon>Maltschvirus</taxon>
        <taxon>Maltschvirus maltsch</taxon>
    </lineage>
</organism>
<dbReference type="EMBL" id="LR797194">
    <property type="protein sequence ID" value="CAB4193534.1"/>
    <property type="molecule type" value="Genomic_DNA"/>
</dbReference>